<dbReference type="EMBL" id="LUEZ02000007">
    <property type="protein sequence ID" value="RDB30145.1"/>
    <property type="molecule type" value="Genomic_DNA"/>
</dbReference>
<dbReference type="PANTHER" id="PTHR38705">
    <property type="entry name" value="PROTEIN RDS1"/>
    <property type="match status" value="1"/>
</dbReference>
<dbReference type="OrthoDB" id="1001765at2759"/>
<dbReference type="Pfam" id="PF13668">
    <property type="entry name" value="Ferritin_2"/>
    <property type="match status" value="1"/>
</dbReference>
<dbReference type="InterPro" id="IPR039254">
    <property type="entry name" value="Rds1"/>
</dbReference>
<dbReference type="Proteomes" id="UP000076154">
    <property type="component" value="Unassembled WGS sequence"/>
</dbReference>
<sequence>MIMKSLFAVLAAPVLLTHALSIRWGGGGGKTNDTGPSNTTTVNDTAILNYALAIENLQSAFYNQSLSQFDEQAFNDSGFSPSVRTGFVNIGQNKQIHAALINNTLGSNATQPCNYSFPVTNVTSFTALSQLIENIGVSAYIGVMQNITNTTFITVASSILATDARYASWVASVNGVEPWDGAFDVPLSPRQVITLAAPYVTSCPPSNITQPFTPFPSLVISPGTAGSNVTFSFTSPTPSNDSTTNATLFGAFFQELTPVFVPLSTDDNSVTVPSNLTGLVYVAVTNSSSTVSDDTIVAGPTVLNLTRPVEGTIGNGTVPAPVPVPETTTEATSATETSATETATETATTAETTPPPETTTATETTATSEFTDTATDTATPTEETTPTEESTPTETETQTETTPTEEATPTATETVTA</sequence>
<dbReference type="STRING" id="39966.A0A369KBW1"/>
<gene>
    <name evidence="3" type="primary">rds1_0</name>
    <name evidence="3" type="ORF">Hypma_012348</name>
</gene>
<dbReference type="PANTHER" id="PTHR38705:SF1">
    <property type="entry name" value="PROTEIN RDS1"/>
    <property type="match status" value="1"/>
</dbReference>
<feature type="chain" id="PRO_5016828296" evidence="2">
    <location>
        <begin position="20"/>
        <end position="417"/>
    </location>
</feature>
<reference evidence="3" key="1">
    <citation type="submission" date="2018-04" db="EMBL/GenBank/DDBJ databases">
        <title>Whole genome sequencing of Hypsizygus marmoreus.</title>
        <authorList>
            <person name="Choi I.-G."/>
            <person name="Min B."/>
            <person name="Kim J.-G."/>
            <person name="Kim S."/>
            <person name="Oh Y.-L."/>
            <person name="Kong W.-S."/>
            <person name="Park H."/>
            <person name="Jeong J."/>
            <person name="Song E.-S."/>
        </authorList>
    </citation>
    <scope>NUCLEOTIDE SEQUENCE [LARGE SCALE GENOMIC DNA]</scope>
    <source>
        <strain evidence="3">51987-8</strain>
    </source>
</reference>
<dbReference type="InParanoid" id="A0A369KBW1"/>
<organism evidence="3 4">
    <name type="scientific">Hypsizygus marmoreus</name>
    <name type="common">White beech mushroom</name>
    <name type="synonym">Agaricus marmoreus</name>
    <dbReference type="NCBI Taxonomy" id="39966"/>
    <lineage>
        <taxon>Eukaryota</taxon>
        <taxon>Fungi</taxon>
        <taxon>Dikarya</taxon>
        <taxon>Basidiomycota</taxon>
        <taxon>Agaricomycotina</taxon>
        <taxon>Agaricomycetes</taxon>
        <taxon>Agaricomycetidae</taxon>
        <taxon>Agaricales</taxon>
        <taxon>Tricholomatineae</taxon>
        <taxon>Lyophyllaceae</taxon>
        <taxon>Hypsizygus</taxon>
    </lineage>
</organism>
<protein>
    <submittedName>
        <fullName evidence="3">Protein rds1</fullName>
    </submittedName>
</protein>
<feature type="region of interest" description="Disordered" evidence="1">
    <location>
        <begin position="314"/>
        <end position="417"/>
    </location>
</feature>
<proteinExistence type="predicted"/>
<dbReference type="AlphaFoldDB" id="A0A369KBW1"/>
<comment type="caution">
    <text evidence="3">The sequence shown here is derived from an EMBL/GenBank/DDBJ whole genome shotgun (WGS) entry which is preliminary data.</text>
</comment>
<feature type="compositionally biased region" description="Low complexity" evidence="1">
    <location>
        <begin position="325"/>
        <end position="417"/>
    </location>
</feature>
<keyword evidence="2" id="KW-0732">Signal</keyword>
<accession>A0A369KBW1</accession>
<name>A0A369KBW1_HYPMA</name>
<evidence type="ECO:0000313" key="4">
    <source>
        <dbReference type="Proteomes" id="UP000076154"/>
    </source>
</evidence>
<feature type="signal peptide" evidence="2">
    <location>
        <begin position="1"/>
        <end position="19"/>
    </location>
</feature>
<evidence type="ECO:0000313" key="3">
    <source>
        <dbReference type="EMBL" id="RDB30145.1"/>
    </source>
</evidence>
<evidence type="ECO:0000256" key="1">
    <source>
        <dbReference type="SAM" id="MobiDB-lite"/>
    </source>
</evidence>
<evidence type="ECO:0000256" key="2">
    <source>
        <dbReference type="SAM" id="SignalP"/>
    </source>
</evidence>
<keyword evidence="4" id="KW-1185">Reference proteome</keyword>